<dbReference type="GO" id="GO:0005524">
    <property type="term" value="F:ATP binding"/>
    <property type="evidence" value="ECO:0007669"/>
    <property type="project" value="UniProtKB-KW"/>
</dbReference>
<dbReference type="GO" id="GO:0006412">
    <property type="term" value="P:translation"/>
    <property type="evidence" value="ECO:0007669"/>
    <property type="project" value="UniProtKB-UniRule"/>
</dbReference>
<dbReference type="SUPFAM" id="SSF141000">
    <property type="entry name" value="Glu-tRNAGln amidotransferase C subunit"/>
    <property type="match status" value="1"/>
</dbReference>
<keyword evidence="2" id="KW-0808">Transferase</keyword>
<keyword evidence="1" id="KW-0436">Ligase</keyword>
<dbReference type="EMBL" id="PEYW01000012">
    <property type="protein sequence ID" value="PIS20960.1"/>
    <property type="molecule type" value="Genomic_DNA"/>
</dbReference>
<dbReference type="HAMAP" id="MF_00122">
    <property type="entry name" value="GatC"/>
    <property type="match status" value="1"/>
</dbReference>
<dbReference type="Proteomes" id="UP000231414">
    <property type="component" value="Unassembled WGS sequence"/>
</dbReference>
<dbReference type="GO" id="GO:0006450">
    <property type="term" value="P:regulation of translational fidelity"/>
    <property type="evidence" value="ECO:0007669"/>
    <property type="project" value="InterPro"/>
</dbReference>
<comment type="catalytic activity">
    <reaction evidence="1">
        <text>L-glutamyl-tRNA(Gln) + L-glutamine + ATP + H2O = L-glutaminyl-tRNA(Gln) + L-glutamate + ADP + phosphate + H(+)</text>
        <dbReference type="Rhea" id="RHEA:17521"/>
        <dbReference type="Rhea" id="RHEA-COMP:9681"/>
        <dbReference type="Rhea" id="RHEA-COMP:9684"/>
        <dbReference type="ChEBI" id="CHEBI:15377"/>
        <dbReference type="ChEBI" id="CHEBI:15378"/>
        <dbReference type="ChEBI" id="CHEBI:29985"/>
        <dbReference type="ChEBI" id="CHEBI:30616"/>
        <dbReference type="ChEBI" id="CHEBI:43474"/>
        <dbReference type="ChEBI" id="CHEBI:58359"/>
        <dbReference type="ChEBI" id="CHEBI:78520"/>
        <dbReference type="ChEBI" id="CHEBI:78521"/>
        <dbReference type="ChEBI" id="CHEBI:456216"/>
    </reaction>
</comment>
<dbReference type="Gene3D" id="1.10.20.60">
    <property type="entry name" value="Glu-tRNAGln amidotransferase C subunit, N-terminal domain"/>
    <property type="match status" value="1"/>
</dbReference>
<comment type="similarity">
    <text evidence="1">Belongs to the GatC family.</text>
</comment>
<comment type="caution">
    <text evidence="2">The sequence shown here is derived from an EMBL/GenBank/DDBJ whole genome shotgun (WGS) entry which is preliminary data.</text>
</comment>
<organism evidence="2 3">
    <name type="scientific">candidate division WWE3 bacterium CG08_land_8_20_14_0_20_43_13</name>
    <dbReference type="NCBI Taxonomy" id="1975087"/>
    <lineage>
        <taxon>Bacteria</taxon>
        <taxon>Katanobacteria</taxon>
    </lineage>
</organism>
<comment type="subunit">
    <text evidence="1">Heterotrimer of A, B and C subunits.</text>
</comment>
<sequence>MLSTADVLHIAKLANITLTHEEIPLYQRWLAQALDYIKILEELDTSQVSPTYQVTNNQAVYRPDVEDTNQHLPQSEVLKNVPLTAENGYFEVNKVVWG</sequence>
<dbReference type="AlphaFoldDB" id="A0A2H0X7Q4"/>
<keyword evidence="1" id="KW-0067">ATP-binding</keyword>
<dbReference type="InterPro" id="IPR036113">
    <property type="entry name" value="Asp/Glu-ADT_sf_sub_c"/>
</dbReference>
<dbReference type="GO" id="GO:0016740">
    <property type="term" value="F:transferase activity"/>
    <property type="evidence" value="ECO:0007669"/>
    <property type="project" value="UniProtKB-KW"/>
</dbReference>
<accession>A0A2H0X7Q4</accession>
<evidence type="ECO:0000256" key="1">
    <source>
        <dbReference type="HAMAP-Rule" id="MF_00122"/>
    </source>
</evidence>
<dbReference type="InterPro" id="IPR003837">
    <property type="entry name" value="GatC"/>
</dbReference>
<dbReference type="EC" id="6.3.5.-" evidence="1"/>
<dbReference type="GO" id="GO:0050567">
    <property type="term" value="F:glutaminyl-tRNA synthase (glutamine-hydrolyzing) activity"/>
    <property type="evidence" value="ECO:0007669"/>
    <property type="project" value="UniProtKB-UniRule"/>
</dbReference>
<dbReference type="Pfam" id="PF02686">
    <property type="entry name" value="GatC"/>
    <property type="match status" value="1"/>
</dbReference>
<dbReference type="NCBIfam" id="TIGR00135">
    <property type="entry name" value="gatC"/>
    <property type="match status" value="1"/>
</dbReference>
<gene>
    <name evidence="1" type="primary">gatC</name>
    <name evidence="2" type="ORF">COT52_01070</name>
</gene>
<reference evidence="3" key="1">
    <citation type="submission" date="2017-09" db="EMBL/GenBank/DDBJ databases">
        <title>Depth-based differentiation of microbial function through sediment-hosted aquifers and enrichment of novel symbionts in the deep terrestrial subsurface.</title>
        <authorList>
            <person name="Probst A.J."/>
            <person name="Ladd B."/>
            <person name="Jarett J.K."/>
            <person name="Geller-Mcgrath D.E."/>
            <person name="Sieber C.M.K."/>
            <person name="Emerson J.B."/>
            <person name="Anantharaman K."/>
            <person name="Thomas B.C."/>
            <person name="Malmstrom R."/>
            <person name="Stieglmeier M."/>
            <person name="Klingl A."/>
            <person name="Woyke T."/>
            <person name="Ryan C.M."/>
            <person name="Banfield J.F."/>
        </authorList>
    </citation>
    <scope>NUCLEOTIDE SEQUENCE [LARGE SCALE GENOMIC DNA]</scope>
</reference>
<evidence type="ECO:0000313" key="3">
    <source>
        <dbReference type="Proteomes" id="UP000231414"/>
    </source>
</evidence>
<keyword evidence="1" id="KW-0547">Nucleotide-binding</keyword>
<comment type="catalytic activity">
    <reaction evidence="1">
        <text>L-aspartyl-tRNA(Asn) + L-glutamine + ATP + H2O = L-asparaginyl-tRNA(Asn) + L-glutamate + ADP + phosphate + 2 H(+)</text>
        <dbReference type="Rhea" id="RHEA:14513"/>
        <dbReference type="Rhea" id="RHEA-COMP:9674"/>
        <dbReference type="Rhea" id="RHEA-COMP:9677"/>
        <dbReference type="ChEBI" id="CHEBI:15377"/>
        <dbReference type="ChEBI" id="CHEBI:15378"/>
        <dbReference type="ChEBI" id="CHEBI:29985"/>
        <dbReference type="ChEBI" id="CHEBI:30616"/>
        <dbReference type="ChEBI" id="CHEBI:43474"/>
        <dbReference type="ChEBI" id="CHEBI:58359"/>
        <dbReference type="ChEBI" id="CHEBI:78515"/>
        <dbReference type="ChEBI" id="CHEBI:78516"/>
        <dbReference type="ChEBI" id="CHEBI:456216"/>
    </reaction>
</comment>
<protein>
    <recommendedName>
        <fullName evidence="1">Aspartyl/glutamyl-tRNA(Asn/Gln) amidotransferase subunit C</fullName>
        <shortName evidence="1">Asp/Glu-ADT subunit C</shortName>
        <ecNumber evidence="1">6.3.5.-</ecNumber>
    </recommendedName>
</protein>
<keyword evidence="1" id="KW-0648">Protein biosynthesis</keyword>
<evidence type="ECO:0000313" key="2">
    <source>
        <dbReference type="EMBL" id="PIS20960.1"/>
    </source>
</evidence>
<comment type="function">
    <text evidence="1">Allows the formation of correctly charged Asn-tRNA(Asn) or Gln-tRNA(Gln) through the transamidation of misacylated Asp-tRNA(Asn) or Glu-tRNA(Gln) in organisms which lack either or both of asparaginyl-tRNA or glutaminyl-tRNA synthetases. The reaction takes place in the presence of glutamine and ATP through an activated phospho-Asp-tRNA(Asn) or phospho-Glu-tRNA(Gln).</text>
</comment>
<dbReference type="GO" id="GO:0050566">
    <property type="term" value="F:asparaginyl-tRNA synthase (glutamine-hydrolyzing) activity"/>
    <property type="evidence" value="ECO:0007669"/>
    <property type="project" value="RHEA"/>
</dbReference>
<name>A0A2H0X7Q4_UNCKA</name>
<proteinExistence type="inferred from homology"/>